<evidence type="ECO:0000256" key="2">
    <source>
        <dbReference type="ARBA" id="ARBA00022475"/>
    </source>
</evidence>
<evidence type="ECO:0000313" key="12">
    <source>
        <dbReference type="EMBL" id="MFM2483967.1"/>
    </source>
</evidence>
<accession>A0ABW9G3B6</accession>
<evidence type="ECO:0000256" key="7">
    <source>
        <dbReference type="ARBA" id="ARBA00022958"/>
    </source>
</evidence>
<dbReference type="InterPro" id="IPR003820">
    <property type="entry name" value="KdpC"/>
</dbReference>
<organism evidence="12 13">
    <name type="scientific">Celerinatantimonas yamalensis</name>
    <dbReference type="NCBI Taxonomy" id="559956"/>
    <lineage>
        <taxon>Bacteria</taxon>
        <taxon>Pseudomonadati</taxon>
        <taxon>Pseudomonadota</taxon>
        <taxon>Gammaproteobacteria</taxon>
        <taxon>Celerinatantimonadaceae</taxon>
        <taxon>Celerinatantimonas</taxon>
    </lineage>
</organism>
<keyword evidence="8 11" id="KW-1133">Transmembrane helix</keyword>
<keyword evidence="9" id="KW-0406">Ion transport</keyword>
<name>A0ABW9G3B6_9GAMM</name>
<dbReference type="EMBL" id="JBEQCT010000001">
    <property type="protein sequence ID" value="MFM2483967.1"/>
    <property type="molecule type" value="Genomic_DNA"/>
</dbReference>
<dbReference type="PANTHER" id="PTHR30042:SF2">
    <property type="entry name" value="POTASSIUM-TRANSPORTING ATPASE KDPC SUBUNIT"/>
    <property type="match status" value="1"/>
</dbReference>
<evidence type="ECO:0000256" key="3">
    <source>
        <dbReference type="ARBA" id="ARBA00022538"/>
    </source>
</evidence>
<reference evidence="12 13" key="1">
    <citation type="journal article" date="2013" name="Int. J. Syst. Evol. Microbiol.">
        <title>Celerinatantimonas yamalensis sp. nov., a cold-adapted diazotrophic bacterium from a cold permafrost brine.</title>
        <authorList>
            <person name="Shcherbakova V."/>
            <person name="Chuvilskaya N."/>
            <person name="Rivkina E."/>
            <person name="Demidov N."/>
            <person name="Uchaeva V."/>
            <person name="Suetin S."/>
            <person name="Suzina N."/>
            <person name="Gilichinsky D."/>
        </authorList>
    </citation>
    <scope>NUCLEOTIDE SEQUENCE [LARGE SCALE GENOMIC DNA]</scope>
    <source>
        <strain evidence="12 13">C7</strain>
    </source>
</reference>
<keyword evidence="5" id="KW-0547">Nucleotide-binding</keyword>
<evidence type="ECO:0000313" key="13">
    <source>
        <dbReference type="Proteomes" id="UP001629953"/>
    </source>
</evidence>
<evidence type="ECO:0000256" key="5">
    <source>
        <dbReference type="ARBA" id="ARBA00022741"/>
    </source>
</evidence>
<dbReference type="PIRSF" id="PIRSF001296">
    <property type="entry name" value="K_ATPase_KdpC"/>
    <property type="match status" value="1"/>
</dbReference>
<keyword evidence="4 11" id="KW-0812">Transmembrane</keyword>
<dbReference type="Pfam" id="PF02669">
    <property type="entry name" value="KdpC"/>
    <property type="match status" value="1"/>
</dbReference>
<keyword evidence="6" id="KW-0067">ATP-binding</keyword>
<evidence type="ECO:0000256" key="10">
    <source>
        <dbReference type="ARBA" id="ARBA00023136"/>
    </source>
</evidence>
<proteinExistence type="predicted"/>
<keyword evidence="7" id="KW-0630">Potassium</keyword>
<comment type="caution">
    <text evidence="12">The sequence shown here is derived from an EMBL/GenBank/DDBJ whole genome shotgun (WGS) entry which is preliminary data.</text>
</comment>
<sequence>MLIAIRTLLMLTMLLGVGYPLLVTLIGQQFWSYQANGSLLKDQSGHVIGSALIGQPFTRANYLHSRPSASHYQPDDSSATNWPPFDAARRQFALSQHSHQPAMMTYSGSGVDPDLPVAAVQSQLARISIACNIDQSPLQALLASQTKSGMLGPKVINVLMFNLALQKICHAR</sequence>
<keyword evidence="1" id="KW-0813">Transport</keyword>
<keyword evidence="3" id="KW-0633">Potassium transport</keyword>
<protein>
    <submittedName>
        <fullName evidence="12">Potassium-transporting ATPase subunit C</fullName>
    </submittedName>
</protein>
<gene>
    <name evidence="12" type="ORF">ABUE30_02625</name>
</gene>
<evidence type="ECO:0000256" key="9">
    <source>
        <dbReference type="ARBA" id="ARBA00023065"/>
    </source>
</evidence>
<evidence type="ECO:0000256" key="1">
    <source>
        <dbReference type="ARBA" id="ARBA00022448"/>
    </source>
</evidence>
<keyword evidence="2" id="KW-1003">Cell membrane</keyword>
<keyword evidence="10 11" id="KW-0472">Membrane</keyword>
<dbReference type="RefSeq" id="WP_408622111.1">
    <property type="nucleotide sequence ID" value="NZ_JBEQCT010000001.1"/>
</dbReference>
<feature type="transmembrane region" description="Helical" evidence="11">
    <location>
        <begin position="7"/>
        <end position="31"/>
    </location>
</feature>
<dbReference type="Proteomes" id="UP001629953">
    <property type="component" value="Unassembled WGS sequence"/>
</dbReference>
<dbReference type="PANTHER" id="PTHR30042">
    <property type="entry name" value="POTASSIUM-TRANSPORTING ATPASE C CHAIN"/>
    <property type="match status" value="1"/>
</dbReference>
<evidence type="ECO:0000256" key="11">
    <source>
        <dbReference type="SAM" id="Phobius"/>
    </source>
</evidence>
<evidence type="ECO:0000256" key="8">
    <source>
        <dbReference type="ARBA" id="ARBA00022989"/>
    </source>
</evidence>
<evidence type="ECO:0000256" key="4">
    <source>
        <dbReference type="ARBA" id="ARBA00022692"/>
    </source>
</evidence>
<evidence type="ECO:0000256" key="6">
    <source>
        <dbReference type="ARBA" id="ARBA00022840"/>
    </source>
</evidence>
<keyword evidence="13" id="KW-1185">Reference proteome</keyword>